<feature type="transmembrane region" description="Helical" evidence="20">
    <location>
        <begin position="115"/>
        <end position="133"/>
    </location>
</feature>
<feature type="binding site" description="axial binding residue" evidence="19">
    <location>
        <position position="196"/>
    </location>
    <ligand>
        <name>heme b</name>
        <dbReference type="ChEBI" id="CHEBI:60344"/>
        <label>b566</label>
    </ligand>
    <ligandPart>
        <name>Fe</name>
        <dbReference type="ChEBI" id="CHEBI:18248"/>
    </ligandPart>
</feature>
<evidence type="ECO:0000256" key="10">
    <source>
        <dbReference type="ARBA" id="ARBA00022792"/>
    </source>
</evidence>
<dbReference type="GO" id="GO:0016491">
    <property type="term" value="F:oxidoreductase activity"/>
    <property type="evidence" value="ECO:0007669"/>
    <property type="project" value="UniProtKB-UniRule"/>
</dbReference>
<keyword evidence="12 20" id="KW-1133">Transmembrane helix</keyword>
<feature type="transmembrane region" description="Helical" evidence="20">
    <location>
        <begin position="140"/>
        <end position="158"/>
    </location>
</feature>
<proteinExistence type="inferred from homology"/>
<evidence type="ECO:0000259" key="22">
    <source>
        <dbReference type="PROSITE" id="PS51003"/>
    </source>
</evidence>
<dbReference type="FunFam" id="1.20.810.10:FF:000002">
    <property type="entry name" value="Cytochrome b"/>
    <property type="match status" value="1"/>
</dbReference>
<dbReference type="CDD" id="cd00284">
    <property type="entry name" value="Cytochrome_b_N"/>
    <property type="match status" value="1"/>
</dbReference>
<dbReference type="GO" id="GO:0046872">
    <property type="term" value="F:metal ion binding"/>
    <property type="evidence" value="ECO:0007669"/>
    <property type="project" value="UniProtKB-UniRule"/>
</dbReference>
<evidence type="ECO:0000256" key="8">
    <source>
        <dbReference type="ARBA" id="ARBA00022692"/>
    </source>
</evidence>
<dbReference type="PANTHER" id="PTHR19271:SF16">
    <property type="entry name" value="CYTOCHROME B"/>
    <property type="match status" value="1"/>
</dbReference>
<evidence type="ECO:0000256" key="2">
    <source>
        <dbReference type="ARBA" id="ARBA00004448"/>
    </source>
</evidence>
<feature type="transmembrane region" description="Helical" evidence="20">
    <location>
        <begin position="81"/>
        <end position="103"/>
    </location>
</feature>
<comment type="cofactor">
    <cofactor evidence="19">
        <name>heme</name>
        <dbReference type="ChEBI" id="CHEBI:30413"/>
    </cofactor>
    <text evidence="19">Binds 2 heme groups non-covalently.</text>
</comment>
<evidence type="ECO:0000256" key="4">
    <source>
        <dbReference type="ARBA" id="ARBA00013531"/>
    </source>
</evidence>
<evidence type="ECO:0000256" key="6">
    <source>
        <dbReference type="ARBA" id="ARBA00022617"/>
    </source>
</evidence>
<dbReference type="InterPro" id="IPR030689">
    <property type="entry name" value="Cytochrome_b"/>
</dbReference>
<evidence type="ECO:0000256" key="19">
    <source>
        <dbReference type="PIRSR" id="PIRSR038885-2"/>
    </source>
</evidence>
<keyword evidence="9 19" id="KW-0479">Metal-binding</keyword>
<keyword evidence="11 20" id="KW-0249">Electron transport</keyword>
<keyword evidence="15 20" id="KW-0496">Mitochondrion</keyword>
<evidence type="ECO:0000256" key="9">
    <source>
        <dbReference type="ARBA" id="ARBA00022723"/>
    </source>
</evidence>
<feature type="transmembrane region" description="Helical" evidence="20">
    <location>
        <begin position="229"/>
        <end position="246"/>
    </location>
</feature>
<evidence type="ECO:0000256" key="7">
    <source>
        <dbReference type="ARBA" id="ARBA00022660"/>
    </source>
</evidence>
<keyword evidence="10" id="KW-0999">Mitochondrion inner membrane</keyword>
<dbReference type="InterPro" id="IPR048259">
    <property type="entry name" value="Cytochrome_b_N_euk/bac"/>
</dbReference>
<feature type="transmembrane region" description="Helical" evidence="20">
    <location>
        <begin position="178"/>
        <end position="200"/>
    </location>
</feature>
<reference evidence="23" key="1">
    <citation type="journal article" date="2006" name="BMC Evol. Biol.">
        <title>Molecular phylogeny and taxonomic revision of the sportive lemurs (Lepilemur, Primates).</title>
        <authorList>
            <person name="Andriaholinirina N."/>
            <person name="Fausser J.L."/>
            <person name="Roos C."/>
            <person name="Zinner D."/>
            <person name="Thalmann U."/>
            <person name="Rabarivola C."/>
            <person name="Ravoarimanana I."/>
            <person name="Ganzhorn J.U."/>
            <person name="Meier B."/>
            <person name="Hilgartner R."/>
            <person name="Walter L."/>
            <person name="Zaramody A."/>
            <person name="Langer C."/>
            <person name="Hahn T."/>
            <person name="Zimmermann E."/>
            <person name="Radespiel U."/>
            <person name="Craul M."/>
            <person name="Tomiuk J."/>
            <person name="Tattersall I."/>
            <person name="Rumpler Y."/>
        </authorList>
    </citation>
    <scope>NUCLEOTIDE SEQUENCE</scope>
</reference>
<dbReference type="SUPFAM" id="SSF81648">
    <property type="entry name" value="a domain/subunit of cytochrome bc1 complex (Ubiquinol-cytochrome c reductase)"/>
    <property type="match status" value="1"/>
</dbReference>
<comment type="subcellular location">
    <subcellularLocation>
        <location evidence="2">Mitochondrion inner membrane</location>
        <topology evidence="2">Multi-pass membrane protein</topology>
    </subcellularLocation>
</comment>
<evidence type="ECO:0000256" key="11">
    <source>
        <dbReference type="ARBA" id="ARBA00022982"/>
    </source>
</evidence>
<feature type="transmembrane region" description="Helical" evidence="20">
    <location>
        <begin position="30"/>
        <end position="52"/>
    </location>
</feature>
<evidence type="ECO:0000256" key="5">
    <source>
        <dbReference type="ARBA" id="ARBA00022448"/>
    </source>
</evidence>
<organism evidence="23">
    <name type="scientific">Lepilemur ankaranensis</name>
    <name type="common">Ankarana sportive lemur</name>
    <name type="synonym">Lepilemur septentrionalis ankaranensis</name>
    <dbReference type="NCBI Taxonomy" id="342401"/>
    <lineage>
        <taxon>Eukaryota</taxon>
        <taxon>Metazoa</taxon>
        <taxon>Chordata</taxon>
        <taxon>Craniata</taxon>
        <taxon>Vertebrata</taxon>
        <taxon>Euteleostomi</taxon>
        <taxon>Mammalia</taxon>
        <taxon>Eutheria</taxon>
        <taxon>Euarchontoglires</taxon>
        <taxon>Primates</taxon>
        <taxon>Strepsirrhini</taxon>
        <taxon>Lemuriformes</taxon>
        <taxon>Lepilemuridae</taxon>
        <taxon>Lepilemur</taxon>
    </lineage>
</organism>
<dbReference type="GO" id="GO:0005743">
    <property type="term" value="C:mitochondrial inner membrane"/>
    <property type="evidence" value="ECO:0007669"/>
    <property type="project" value="UniProtKB-SubCell"/>
</dbReference>
<feature type="binding site" evidence="18">
    <location>
        <position position="201"/>
    </location>
    <ligand>
        <name>a ubiquinone</name>
        <dbReference type="ChEBI" id="CHEBI:16389"/>
    </ligand>
</feature>
<dbReference type="EMBL" id="DQ234884">
    <property type="protein sequence ID" value="ABB80433.1"/>
    <property type="molecule type" value="Genomic_DNA"/>
</dbReference>
<evidence type="ECO:0000313" key="23">
    <source>
        <dbReference type="EMBL" id="ABB80433.1"/>
    </source>
</evidence>
<dbReference type="PROSITE" id="PS51003">
    <property type="entry name" value="CYTB_CTER"/>
    <property type="match status" value="1"/>
</dbReference>
<evidence type="ECO:0000256" key="15">
    <source>
        <dbReference type="ARBA" id="ARBA00023128"/>
    </source>
</evidence>
<name>Q20FR7_LEPAN</name>
<keyword evidence="8 20" id="KW-0812">Transmembrane</keyword>
<dbReference type="SUPFAM" id="SSF81342">
    <property type="entry name" value="Transmembrane di-heme cytochromes"/>
    <property type="match status" value="1"/>
</dbReference>
<dbReference type="Pfam" id="PF00032">
    <property type="entry name" value="Cytochrom_B_C"/>
    <property type="match status" value="1"/>
</dbReference>
<dbReference type="InterPro" id="IPR016174">
    <property type="entry name" value="Di-haem_cyt_TM"/>
</dbReference>
<evidence type="ECO:0000259" key="21">
    <source>
        <dbReference type="PROSITE" id="PS51002"/>
    </source>
</evidence>
<dbReference type="InterPro" id="IPR005797">
    <property type="entry name" value="Cyt_b/b6_N"/>
</dbReference>
<dbReference type="GO" id="GO:0006122">
    <property type="term" value="P:mitochondrial electron transport, ubiquinol to cytochrome c"/>
    <property type="evidence" value="ECO:0007669"/>
    <property type="project" value="TreeGrafter"/>
</dbReference>
<dbReference type="AlphaFoldDB" id="Q20FR7"/>
<dbReference type="InterPro" id="IPR048260">
    <property type="entry name" value="Cytochrome_b_C_euk/bac"/>
</dbReference>
<dbReference type="PANTHER" id="PTHR19271">
    <property type="entry name" value="CYTOCHROME B"/>
    <property type="match status" value="1"/>
</dbReference>
<dbReference type="Gene3D" id="1.20.810.10">
    <property type="entry name" value="Cytochrome Bc1 Complex, Chain C"/>
    <property type="match status" value="1"/>
</dbReference>
<comment type="subunit">
    <text evidence="3">The cytochrome bc1 complex contains 11 subunits: 3 respiratory subunits (MT-CYB, CYC1 and UQCRFS1), 2 core proteins (UQCRC1 and UQCRC2) and 6 low-molecular weight proteins (UQCRH/QCR6, UQCRB/QCR7, UQCRQ/QCR8, UQCR10/QCR9, UQCR11/QCR10 and a cleavage product of UQCRFS1). This cytochrome bc1 complex then forms a dimer.</text>
</comment>
<sequence>MTHIRKKHPLLKIINNSLIDLPTPPNISSLWNFGSLLGACLTIQIITGLFLAMHYTADTTTAFSSVAHICRDVNYGWTIRYLHANGASMFFLCLFIHVGRGLYYGSFTLLETWNVGIILLFSVMATAFMGYVLPWGQMSFWGATVITNLLSAIPYVGTDLVEWIWGGFSVSKATLTRFFALHFILPFIISALVMIHLLFLHETGSNNPLGMPSNSDKIPFHPYYTTKDFLGLLLLILLLMTTALFYPDLLGDPDNYTPANPLNTPPHIKPEWYFLFAYAILRSIPNKLGGVLALILSILILMIIPFLQPNKQQTMTFRPLSQFLFWILVADLLTLTWIGGQPVEDPFINIGQMASMLYFFLMIFIMPTSCLIENKMLKW</sequence>
<feature type="transmembrane region" description="Helical" evidence="20">
    <location>
        <begin position="288"/>
        <end position="307"/>
    </location>
</feature>
<feature type="domain" description="Cytochrome b/b6 N-terminal region profile" evidence="21">
    <location>
        <begin position="1"/>
        <end position="209"/>
    </location>
</feature>
<feature type="transmembrane region" description="Helical" evidence="20">
    <location>
        <begin position="350"/>
        <end position="372"/>
    </location>
</feature>
<keyword evidence="5 20" id="KW-0813">Transport</keyword>
<dbReference type="InterPro" id="IPR005798">
    <property type="entry name" value="Cyt_b/b6_C"/>
</dbReference>
<dbReference type="PROSITE" id="PS51002">
    <property type="entry name" value="CYTB_NTER"/>
    <property type="match status" value="1"/>
</dbReference>
<feature type="binding site" description="axial binding residue" evidence="19">
    <location>
        <position position="83"/>
    </location>
    <ligand>
        <name>heme b</name>
        <dbReference type="ChEBI" id="CHEBI:60344"/>
        <label>b562</label>
    </ligand>
    <ligandPart>
        <name>Fe</name>
        <dbReference type="ChEBI" id="CHEBI:18248"/>
    </ligandPart>
</feature>
<evidence type="ECO:0000256" key="17">
    <source>
        <dbReference type="ARBA" id="ARBA00061233"/>
    </source>
</evidence>
<keyword evidence="14" id="KW-0830">Ubiquinone</keyword>
<comment type="function">
    <text evidence="1 20">Component of the ubiquinol-cytochrome c reductase complex (complex III or cytochrome b-c1 complex) that is part of the mitochondrial respiratory chain. The b-c1 complex mediates electron transfer from ubiquinol to cytochrome c. Contributes to the generation of a proton gradient across the mitochondrial membrane that is then used for ATP synthesis.</text>
</comment>
<accession>Q20FR7</accession>
<evidence type="ECO:0000256" key="14">
    <source>
        <dbReference type="ARBA" id="ARBA00023075"/>
    </source>
</evidence>
<feature type="transmembrane region" description="Helical" evidence="20">
    <location>
        <begin position="319"/>
        <end position="338"/>
    </location>
</feature>
<keyword evidence="16 20" id="KW-0472">Membrane</keyword>
<dbReference type="InterPro" id="IPR036150">
    <property type="entry name" value="Cyt_b/b6_C_sf"/>
</dbReference>
<dbReference type="CDD" id="cd00290">
    <property type="entry name" value="cytochrome_b_C"/>
    <property type="match status" value="1"/>
</dbReference>
<feature type="binding site" description="axial binding residue" evidence="19">
    <location>
        <position position="97"/>
    </location>
    <ligand>
        <name>heme b</name>
        <dbReference type="ChEBI" id="CHEBI:60344"/>
        <label>b566</label>
    </ligand>
    <ligandPart>
        <name>Fe</name>
        <dbReference type="ChEBI" id="CHEBI:18248"/>
    </ligandPart>
</feature>
<dbReference type="PIRSF" id="PIRSF038885">
    <property type="entry name" value="COB"/>
    <property type="match status" value="1"/>
</dbReference>
<dbReference type="GO" id="GO:0008121">
    <property type="term" value="F:quinol-cytochrome-c reductase activity"/>
    <property type="evidence" value="ECO:0007669"/>
    <property type="project" value="InterPro"/>
</dbReference>
<evidence type="ECO:0000256" key="20">
    <source>
        <dbReference type="RuleBase" id="RU362117"/>
    </source>
</evidence>
<comment type="cofactor">
    <cofactor evidence="20">
        <name>heme b</name>
        <dbReference type="ChEBI" id="CHEBI:60344"/>
    </cofactor>
    <text evidence="20">Binds 2 heme groups non-covalently.</text>
</comment>
<dbReference type="InterPro" id="IPR027387">
    <property type="entry name" value="Cytb/b6-like_sf"/>
</dbReference>
<evidence type="ECO:0000256" key="16">
    <source>
        <dbReference type="ARBA" id="ARBA00023136"/>
    </source>
</evidence>
<dbReference type="GO" id="GO:0045275">
    <property type="term" value="C:respiratory chain complex III"/>
    <property type="evidence" value="ECO:0007669"/>
    <property type="project" value="InterPro"/>
</dbReference>
<dbReference type="Pfam" id="PF00033">
    <property type="entry name" value="Cytochrome_B"/>
    <property type="match status" value="1"/>
</dbReference>
<evidence type="ECO:0000256" key="18">
    <source>
        <dbReference type="PIRSR" id="PIRSR038885-1"/>
    </source>
</evidence>
<comment type="similarity">
    <text evidence="17 20">Belongs to the cytochrome b family.</text>
</comment>
<evidence type="ECO:0000256" key="13">
    <source>
        <dbReference type="ARBA" id="ARBA00023004"/>
    </source>
</evidence>
<feature type="domain" description="Cytochrome b/b6 C-terminal region profile" evidence="22">
    <location>
        <begin position="210"/>
        <end position="379"/>
    </location>
</feature>
<feature type="binding site" description="axial binding residue" evidence="19">
    <location>
        <position position="182"/>
    </location>
    <ligand>
        <name>heme b</name>
        <dbReference type="ChEBI" id="CHEBI:60344"/>
        <label>b562</label>
    </ligand>
    <ligandPart>
        <name>Fe</name>
        <dbReference type="ChEBI" id="CHEBI:18248"/>
    </ligandPart>
</feature>
<evidence type="ECO:0000256" key="12">
    <source>
        <dbReference type="ARBA" id="ARBA00022989"/>
    </source>
</evidence>
<keyword evidence="7 20" id="KW-0679">Respiratory chain</keyword>
<keyword evidence="13 19" id="KW-0408">Iron</keyword>
<evidence type="ECO:0000256" key="3">
    <source>
        <dbReference type="ARBA" id="ARBA00011088"/>
    </source>
</evidence>
<evidence type="ECO:0000256" key="1">
    <source>
        <dbReference type="ARBA" id="ARBA00002566"/>
    </source>
</evidence>
<protein>
    <recommendedName>
        <fullName evidence="4 20">Cytochrome b</fullName>
    </recommendedName>
</protein>
<keyword evidence="6 19" id="KW-0349">Heme</keyword>
<geneLocation type="mitochondrion" evidence="23"/>